<accession>A0A2I6SBR8</accession>
<evidence type="ECO:0000313" key="1">
    <source>
        <dbReference type="EMBL" id="AUO14996.1"/>
    </source>
</evidence>
<organism evidence="1">
    <name type="scientific">White spot syndrome virus</name>
    <dbReference type="NCBI Taxonomy" id="342409"/>
    <lineage>
        <taxon>Viruses</taxon>
        <taxon>Viruses incertae sedis</taxon>
        <taxon>Naldaviricetes</taxon>
        <taxon>Nimaviridae</taxon>
        <taxon>Whispovirus</taxon>
    </lineage>
</organism>
<name>A0A2I6SBR8_9VIRU</name>
<reference evidence="1" key="2">
    <citation type="journal article" date="2018" name="Genome Announc.">
        <title>First Report of a Complete Genome Sequence of White spot syndrome virus from India.</title>
        <authorList>
            <person name="Vinaya Kumar K."/>
            <person name="Shekhar M.S."/>
            <person name="Otta S.K."/>
            <person name="Karthic K."/>
            <person name="Ashok Kumar J."/>
            <person name="Gopikrishna G."/>
            <person name="Vijayan K.K."/>
        </authorList>
    </citation>
    <scope>NUCLEOTIDE SEQUENCE</scope>
    <source>
        <strain evidence="1">IN_AP4RU</strain>
    </source>
</reference>
<dbReference type="EMBL" id="MG702567">
    <property type="protein sequence ID" value="AUO14996.1"/>
    <property type="molecule type" value="Genomic_DNA"/>
</dbReference>
<sequence length="81" mass="9179">MYGAIIIAMTEMQGHEFAKYSTLDIRKSMFTGVGTVVDLEKISGEGNEVMDKVDKFIVKMYQTYCLRNKGSVSLSLFHVLY</sequence>
<reference evidence="1" key="1">
    <citation type="submission" date="2017-12" db="EMBL/GenBank/DDBJ databases">
        <authorList>
            <person name="Katneni V.K."/>
            <person name="Shekhar M.S."/>
            <person name="Otta S.K."/>
            <person name="Karthic K."/>
            <person name="Jangam A.K."/>
            <person name="Gopikrishna G."/>
            <person name="Vijayan K.K."/>
        </authorList>
    </citation>
    <scope>NUCLEOTIDE SEQUENCE [LARGE SCALE GENOMIC DNA]</scope>
    <source>
        <strain evidence="1">IN_AP4RU</strain>
    </source>
</reference>
<dbReference type="Proteomes" id="UP000267352">
    <property type="component" value="Segment"/>
</dbReference>
<protein>
    <submittedName>
        <fullName evidence="1">WSSV157</fullName>
    </submittedName>
</protein>
<proteinExistence type="predicted"/>